<geneLocation type="chloroplast" evidence="6"/>
<dbReference type="EMBL" id="MF101416">
    <property type="protein sequence ID" value="ARW61029.1"/>
    <property type="molecule type" value="Genomic_DNA"/>
</dbReference>
<evidence type="ECO:0000256" key="4">
    <source>
        <dbReference type="ARBA" id="ARBA00023276"/>
    </source>
</evidence>
<dbReference type="InterPro" id="IPR036291">
    <property type="entry name" value="NAD(P)-bd_dom_sf"/>
</dbReference>
<evidence type="ECO:0000313" key="6">
    <source>
        <dbReference type="EMBL" id="ARW61029.1"/>
    </source>
</evidence>
<feature type="domain" description="NmrA-like" evidence="5">
    <location>
        <begin position="3"/>
        <end position="238"/>
    </location>
</feature>
<dbReference type="Pfam" id="PF05368">
    <property type="entry name" value="NmrA"/>
    <property type="match status" value="1"/>
</dbReference>
<dbReference type="GO" id="GO:0009523">
    <property type="term" value="C:photosystem II"/>
    <property type="evidence" value="ECO:0007669"/>
    <property type="project" value="UniProtKB-KW"/>
</dbReference>
<dbReference type="Gene3D" id="3.40.50.720">
    <property type="entry name" value="NAD(P)-binding Rossmann-like Domain"/>
    <property type="match status" value="1"/>
</dbReference>
<dbReference type="InterPro" id="IPR008030">
    <property type="entry name" value="NmrA-like"/>
</dbReference>
<dbReference type="PANTHER" id="PTHR47128">
    <property type="match status" value="1"/>
</dbReference>
<evidence type="ECO:0000256" key="2">
    <source>
        <dbReference type="ARBA" id="ARBA00022531"/>
    </source>
</evidence>
<accession>A0A1Z1M4R5</accession>
<sequence length="319" mass="36933">MSLLIIGGTGTLGRQVVKRALDKGFQVKCFVRNFRRAAFLKEWGAELIYGDLKLHETIPMTLYGVTAIIDCSTARTSDLYNAKQIDLIGKYILIEAARQAKIRHYIFFSFLDAYKYDNIPLIKLKLLIESKLVNSSLCYTIFNLSGFFQGLINQYSVPILDQKPIWITSEKTPIAYINTQDIAKICIKSLAVKQAKQQIFPLVGNREWTSQEVISLCEKISGKQAKITTIPVYLLKSLRQVTKLFQWTWNISDRLAFIEILSQSKGFNTSMKDTWKIFHIQPNEIETLEKYLQEYFQKVMYKLRQLKSQISHNLDKENF</sequence>
<dbReference type="SUPFAM" id="SSF51735">
    <property type="entry name" value="NAD(P)-binding Rossmann-fold domains"/>
    <property type="match status" value="1"/>
</dbReference>
<dbReference type="GO" id="GO:0009536">
    <property type="term" value="C:plastid"/>
    <property type="evidence" value="ECO:0007669"/>
    <property type="project" value="UniProtKB-SubCell"/>
</dbReference>
<protein>
    <recommendedName>
        <fullName evidence="5">NmrA-like domain-containing protein</fullName>
    </recommendedName>
</protein>
<proteinExistence type="predicted"/>
<evidence type="ECO:0000256" key="1">
    <source>
        <dbReference type="ARBA" id="ARBA00004474"/>
    </source>
</evidence>
<dbReference type="InterPro" id="IPR044256">
    <property type="entry name" value="HCF244-like"/>
</dbReference>
<organism evidence="6">
    <name type="scientific">Caloglossa monosticha</name>
    <dbReference type="NCBI Taxonomy" id="76906"/>
    <lineage>
        <taxon>Eukaryota</taxon>
        <taxon>Rhodophyta</taxon>
        <taxon>Florideophyceae</taxon>
        <taxon>Rhodymeniophycidae</taxon>
        <taxon>Ceramiales</taxon>
        <taxon>Delesseriaceae</taxon>
        <taxon>Caloglossa</taxon>
    </lineage>
</organism>
<keyword evidence="6" id="KW-0150">Chloroplast</keyword>
<gene>
    <name evidence="6" type="primary">ycf39</name>
</gene>
<dbReference type="RefSeq" id="YP_009392467.1">
    <property type="nucleotide sequence ID" value="NC_035263.1"/>
</dbReference>
<dbReference type="PANTHER" id="PTHR47128:SF2">
    <property type="entry name" value="PROTEIN HIGH CHLOROPHYLL FLUORESCENCE PHENOTYPE 244, CHLOROPLASTIC"/>
    <property type="match status" value="1"/>
</dbReference>
<keyword evidence="2" id="KW-0602">Photosynthesis</keyword>
<reference evidence="6" key="1">
    <citation type="journal article" date="2017" name="J. Phycol.">
        <title>Analysis of chloroplast genomes and a supermatrix inform reclassification of the Rhodomelaceae (Rhodophyta).</title>
        <authorList>
            <person name="Diaz-Tapia P."/>
            <person name="Maggs C.A."/>
            <person name="West J.A."/>
            <person name="Verbruggen H."/>
        </authorList>
    </citation>
    <scope>NUCLEOTIDE SEQUENCE</scope>
    <source>
        <strain evidence="6">JW3046</strain>
    </source>
</reference>
<name>A0A1Z1M4R5_9FLOR</name>
<dbReference type="AlphaFoldDB" id="A0A1Z1M4R5"/>
<dbReference type="GO" id="GO:0015979">
    <property type="term" value="P:photosynthesis"/>
    <property type="evidence" value="ECO:0007669"/>
    <property type="project" value="UniProtKB-KW"/>
</dbReference>
<comment type="subcellular location">
    <subcellularLocation>
        <location evidence="1">Plastid</location>
    </subcellularLocation>
</comment>
<keyword evidence="4" id="KW-0604">Photosystem II</keyword>
<evidence type="ECO:0000259" key="5">
    <source>
        <dbReference type="Pfam" id="PF05368"/>
    </source>
</evidence>
<dbReference type="CDD" id="cd05243">
    <property type="entry name" value="SDR_a5"/>
    <property type="match status" value="1"/>
</dbReference>
<evidence type="ECO:0000256" key="3">
    <source>
        <dbReference type="ARBA" id="ARBA00022640"/>
    </source>
</evidence>
<keyword evidence="3 6" id="KW-0934">Plastid</keyword>
<dbReference type="GeneID" id="33354007"/>